<evidence type="ECO:0000313" key="7">
    <source>
        <dbReference type="Proteomes" id="UP001056386"/>
    </source>
</evidence>
<dbReference type="Gene3D" id="2.60.40.790">
    <property type="match status" value="1"/>
</dbReference>
<dbReference type="PANTHER" id="PTHR11527">
    <property type="entry name" value="HEAT-SHOCK PROTEIN 20 FAMILY MEMBER"/>
    <property type="match status" value="1"/>
</dbReference>
<dbReference type="Pfam" id="PF00011">
    <property type="entry name" value="HSP20"/>
    <property type="match status" value="1"/>
</dbReference>
<dbReference type="InterPro" id="IPR002068">
    <property type="entry name" value="A-crystallin/Hsp20_dom"/>
</dbReference>
<keyword evidence="7" id="KW-1185">Reference proteome</keyword>
<sequence length="146" mass="15916">MTTYRFGAGLFGELDRLQRQMSGRFAAPSFTAAARAGRFDAFPPINVGLTDEAIEIVALAPGMQAADFDVTIDKGLLTITGERKRSEDAADSRVLASERFAGRFRRAVELPPTADAGQIQARYENGCLRIRIAKRATSQPRSIPVQ</sequence>
<dbReference type="AlphaFoldDB" id="A0AAQ0BVC0"/>
<evidence type="ECO:0000313" key="6">
    <source>
        <dbReference type="Proteomes" id="UP000594892"/>
    </source>
</evidence>
<name>A0AAQ0BVC0_BURGL</name>
<dbReference type="SUPFAM" id="SSF49764">
    <property type="entry name" value="HSP20-like chaperones"/>
    <property type="match status" value="1"/>
</dbReference>
<evidence type="ECO:0000313" key="4">
    <source>
        <dbReference type="EMBL" id="QPQ93971.1"/>
    </source>
</evidence>
<dbReference type="EMBL" id="CP099587">
    <property type="protein sequence ID" value="USS47126.1"/>
    <property type="molecule type" value="Genomic_DNA"/>
</dbReference>
<feature type="domain" description="SHSP" evidence="3">
    <location>
        <begin position="36"/>
        <end position="146"/>
    </location>
</feature>
<evidence type="ECO:0000313" key="5">
    <source>
        <dbReference type="EMBL" id="USS47126.1"/>
    </source>
</evidence>
<dbReference type="RefSeq" id="WP_012735169.1">
    <property type="nucleotide sequence ID" value="NZ_CP021074.1"/>
</dbReference>
<dbReference type="EMBL" id="CP065601">
    <property type="protein sequence ID" value="QPQ93971.1"/>
    <property type="molecule type" value="Genomic_DNA"/>
</dbReference>
<dbReference type="GeneID" id="45697518"/>
<evidence type="ECO:0000256" key="1">
    <source>
        <dbReference type="PROSITE-ProRule" id="PRU00285"/>
    </source>
</evidence>
<dbReference type="Proteomes" id="UP001056386">
    <property type="component" value="Chromosome 1"/>
</dbReference>
<dbReference type="PROSITE" id="PS01031">
    <property type="entry name" value="SHSP"/>
    <property type="match status" value="1"/>
</dbReference>
<dbReference type="InterPro" id="IPR008978">
    <property type="entry name" value="HSP20-like_chaperone"/>
</dbReference>
<protein>
    <submittedName>
        <fullName evidence="4">Hsp20/alpha crystallin family protein</fullName>
    </submittedName>
</protein>
<evidence type="ECO:0000259" key="3">
    <source>
        <dbReference type="PROSITE" id="PS01031"/>
    </source>
</evidence>
<reference evidence="4 6" key="1">
    <citation type="submission" date="2020-12" db="EMBL/GenBank/DDBJ databases">
        <title>FDA dAtabase for Regulatory Grade micrObial Sequences (FDA-ARGOS): Supporting development and validation of Infectious Disease Dx tests.</title>
        <authorList>
            <person name="Minogue T."/>
            <person name="Wolcott M."/>
            <person name="Wasieloski L."/>
            <person name="Aguilar W."/>
            <person name="Moore D."/>
            <person name="Jaissle J."/>
            <person name="Tallon L."/>
            <person name="Sadzewicz L."/>
            <person name="Zhao X."/>
            <person name="Boylan J."/>
            <person name="Ott S."/>
            <person name="Bowen H."/>
            <person name="Vavikolanu K."/>
            <person name="Mehta A."/>
            <person name="Aluvathingal J."/>
            <person name="Nadendla S."/>
            <person name="Yan Y."/>
            <person name="Sichtig H."/>
        </authorList>
    </citation>
    <scope>NUCLEOTIDE SEQUENCE [LARGE SCALE GENOMIC DNA]</scope>
    <source>
        <strain evidence="4 6">FDAARGOS_949</strain>
    </source>
</reference>
<proteinExistence type="inferred from homology"/>
<dbReference type="CDD" id="cd06464">
    <property type="entry name" value="ACD_sHsps-like"/>
    <property type="match status" value="1"/>
</dbReference>
<accession>A0AAQ0BVC0</accession>
<organism evidence="4 6">
    <name type="scientific">Burkholderia glumae</name>
    <name type="common">Pseudomonas glumae</name>
    <dbReference type="NCBI Taxonomy" id="337"/>
    <lineage>
        <taxon>Bacteria</taxon>
        <taxon>Pseudomonadati</taxon>
        <taxon>Pseudomonadota</taxon>
        <taxon>Betaproteobacteria</taxon>
        <taxon>Burkholderiales</taxon>
        <taxon>Burkholderiaceae</taxon>
        <taxon>Burkholderia</taxon>
    </lineage>
</organism>
<dbReference type="Proteomes" id="UP000594892">
    <property type="component" value="Chromosome 2"/>
</dbReference>
<dbReference type="InterPro" id="IPR031107">
    <property type="entry name" value="Small_HSP"/>
</dbReference>
<evidence type="ECO:0000256" key="2">
    <source>
        <dbReference type="RuleBase" id="RU003616"/>
    </source>
</evidence>
<gene>
    <name evidence="4" type="ORF">I6H06_17475</name>
    <name evidence="5" type="ORF">NFI99_19855</name>
</gene>
<comment type="similarity">
    <text evidence="1 2">Belongs to the small heat shock protein (HSP20) family.</text>
</comment>
<reference evidence="5" key="2">
    <citation type="submission" date="2022-06" db="EMBL/GenBank/DDBJ databases">
        <title>Draft genome sequence of Burkholderia glumae strain GR20004 isolated from rice panicle showing bacterial panicle blight.</title>
        <authorList>
            <person name="Choi S.Y."/>
            <person name="Lee Y.H."/>
        </authorList>
    </citation>
    <scope>NUCLEOTIDE SEQUENCE</scope>
    <source>
        <strain evidence="5">GR20004</strain>
    </source>
</reference>